<dbReference type="InterPro" id="IPR022750">
    <property type="entry name" value="IRF-2BP1_2-like_Znf"/>
</dbReference>
<dbReference type="GO" id="GO:0005634">
    <property type="term" value="C:nucleus"/>
    <property type="evidence" value="ECO:0007669"/>
    <property type="project" value="UniProtKB-SubCell"/>
</dbReference>
<dbReference type="GO" id="GO:0006357">
    <property type="term" value="P:regulation of transcription by RNA polymerase II"/>
    <property type="evidence" value="ECO:0007669"/>
    <property type="project" value="TreeGrafter"/>
</dbReference>
<dbReference type="AlphaFoldDB" id="A0A8C4R6E6"/>
<dbReference type="Gene3D" id="1.10.10.1580">
    <property type="entry name" value="Interferon regulatory factor 2-binding protein"/>
    <property type="match status" value="1"/>
</dbReference>
<comment type="subcellular location">
    <subcellularLocation>
        <location evidence="1">Nucleus</location>
    </subcellularLocation>
</comment>
<feature type="domain" description="Interferon regulatory factor 2-binding protein 1/2-like zinc finger" evidence="5">
    <location>
        <begin position="8"/>
        <end position="59"/>
    </location>
</feature>
<proteinExistence type="inferred from homology"/>
<keyword evidence="3" id="KW-0539">Nucleus</keyword>
<feature type="compositionally biased region" description="Polar residues" evidence="4">
    <location>
        <begin position="347"/>
        <end position="359"/>
    </location>
</feature>
<feature type="region of interest" description="Disordered" evidence="4">
    <location>
        <begin position="120"/>
        <end position="146"/>
    </location>
</feature>
<dbReference type="Pfam" id="PF11261">
    <property type="entry name" value="IRF-2BP1_2"/>
    <property type="match status" value="1"/>
</dbReference>
<evidence type="ECO:0000313" key="8">
    <source>
        <dbReference type="Ensembl" id="ENSEBUP00000026018.1"/>
    </source>
</evidence>
<dbReference type="PANTHER" id="PTHR10816:SF19">
    <property type="entry name" value="PROTEIN INTERACTING WITH TTK69 AND SIN3A, ISOFORM D"/>
    <property type="match status" value="1"/>
</dbReference>
<evidence type="ECO:0000256" key="2">
    <source>
        <dbReference type="ARBA" id="ARBA00010802"/>
    </source>
</evidence>
<evidence type="ECO:0000313" key="9">
    <source>
        <dbReference type="Proteomes" id="UP000694388"/>
    </source>
</evidence>
<dbReference type="InterPro" id="IPR044882">
    <property type="entry name" value="I2BP1/2_C3HC4-RING_sf"/>
</dbReference>
<feature type="region of interest" description="Disordered" evidence="4">
    <location>
        <begin position="265"/>
        <end position="303"/>
    </location>
</feature>
<feature type="domain" description="Interferon regulatory factor 2-binding protein 1/2-like C3HC4 zinc finger" evidence="6">
    <location>
        <begin position="422"/>
        <end position="493"/>
    </location>
</feature>
<reference evidence="8" key="1">
    <citation type="submission" date="2025-08" db="UniProtKB">
        <authorList>
            <consortium name="Ensembl"/>
        </authorList>
    </citation>
    <scope>IDENTIFICATION</scope>
</reference>
<comment type="similarity">
    <text evidence="2">Belongs to the IRF2BP family.</text>
</comment>
<evidence type="ECO:0000259" key="6">
    <source>
        <dbReference type="Pfam" id="PF25454"/>
    </source>
</evidence>
<dbReference type="InterPro" id="IPR058682">
    <property type="entry name" value="IRF-2BP1/2-like_M"/>
</dbReference>
<evidence type="ECO:0000259" key="7">
    <source>
        <dbReference type="Pfam" id="PF25457"/>
    </source>
</evidence>
<name>A0A8C4R6E6_EPTBU</name>
<dbReference type="Ensembl" id="ENSEBUT00000026594.1">
    <property type="protein sequence ID" value="ENSEBUP00000026018.1"/>
    <property type="gene ID" value="ENSEBUG00000016035.1"/>
</dbReference>
<dbReference type="GO" id="GO:0003714">
    <property type="term" value="F:transcription corepressor activity"/>
    <property type="evidence" value="ECO:0007669"/>
    <property type="project" value="TreeGrafter"/>
</dbReference>
<evidence type="ECO:0000259" key="5">
    <source>
        <dbReference type="Pfam" id="PF11261"/>
    </source>
</evidence>
<dbReference type="Proteomes" id="UP000694388">
    <property type="component" value="Unplaced"/>
</dbReference>
<feature type="domain" description="IRF-2BP1/2-like middle" evidence="7">
    <location>
        <begin position="197"/>
        <end position="266"/>
    </location>
</feature>
<feature type="region of interest" description="Disordered" evidence="4">
    <location>
        <begin position="328"/>
        <end position="396"/>
    </location>
</feature>
<dbReference type="OMA" id="GAQMNVP"/>
<sequence length="505" mass="52839">MSSSAAARRQSCFLCDLPRMPWAMIWDFSEPVCRGCVNYEGADRIEFVIENTRALKRAHGFQECRSPGPPVPKMSKEVVNHVDCSGRGTTLDRYTLASVAAERSRLLEYTTVGRLPNGLPGVNGYGKAPDEPPELNRQSPNSRRIPAPGSVPPNLVAHGLVNGPGAAGLAAMPTMLSVARANPGVTTMSQASMAACQDKRNEHDKAMAELAEGSQRVRPEDWGCASKPKTVRETLISLNGGCYDGRKGKEHALLGRVFPFENAAKQGGRGVRKRKTSPEPEQDGSAPSGAKIDGGEDNMGRQQPWLQAPNTAEALKLSLAATAAFSPGIAQPPVTTSPHSTRGGGSNTPPESAPSNGPSLGSAADGPAGGGLESPKEGGNSGSPGSPSTQKRLAQASAGLMEGAHRAAGNVPGSPAASTGPLCCTNCHQRLEDTHFVQCPSVPAHKFCFPCSRESIKKQGVSGEVYCPSGEKCPLVGSNVPWAFMQGEIATILAGEPAVKKEHDS</sequence>
<organism evidence="8 9">
    <name type="scientific">Eptatretus burgeri</name>
    <name type="common">Inshore hagfish</name>
    <dbReference type="NCBI Taxonomy" id="7764"/>
    <lineage>
        <taxon>Eukaryota</taxon>
        <taxon>Metazoa</taxon>
        <taxon>Chordata</taxon>
        <taxon>Craniata</taxon>
        <taxon>Vertebrata</taxon>
        <taxon>Cyclostomata</taxon>
        <taxon>Myxini</taxon>
        <taxon>Myxiniformes</taxon>
        <taxon>Myxinidae</taxon>
        <taxon>Eptatretinae</taxon>
        <taxon>Eptatretus</taxon>
    </lineage>
</organism>
<dbReference type="PANTHER" id="PTHR10816">
    <property type="entry name" value="MYELIN TRANSCRIPTION FACTOR 1-RELATED"/>
    <property type="match status" value="1"/>
</dbReference>
<dbReference type="GeneTree" id="ENSGT00940000162596"/>
<evidence type="ECO:0000256" key="3">
    <source>
        <dbReference type="ARBA" id="ARBA00023242"/>
    </source>
</evidence>
<evidence type="ECO:0000256" key="1">
    <source>
        <dbReference type="ARBA" id="ARBA00004123"/>
    </source>
</evidence>
<evidence type="ECO:0000256" key="4">
    <source>
        <dbReference type="SAM" id="MobiDB-lite"/>
    </source>
</evidence>
<protein>
    <submittedName>
        <fullName evidence="8">Interferon regulatory factor 2 binding protein-like</fullName>
    </submittedName>
</protein>
<accession>A0A8C4R6E6</accession>
<dbReference type="FunFam" id="1.10.10.1580:FF:000001">
    <property type="entry name" value="interferon regulatory factor 2-binding protein 2"/>
    <property type="match status" value="1"/>
</dbReference>
<dbReference type="Pfam" id="PF25454">
    <property type="entry name" value="zf-C3HC4_IRF-2BP1_2"/>
    <property type="match status" value="1"/>
</dbReference>
<dbReference type="InterPro" id="IPR057414">
    <property type="entry name" value="Zf-C3HC4_IRF-2BP1_2"/>
</dbReference>
<dbReference type="SUPFAM" id="SSF57850">
    <property type="entry name" value="RING/U-box"/>
    <property type="match status" value="1"/>
</dbReference>
<dbReference type="Pfam" id="PF25457">
    <property type="entry name" value="IRF-2BP1_2_M"/>
    <property type="match status" value="1"/>
</dbReference>
<reference evidence="8" key="2">
    <citation type="submission" date="2025-09" db="UniProtKB">
        <authorList>
            <consortium name="Ensembl"/>
        </authorList>
    </citation>
    <scope>IDENTIFICATION</scope>
</reference>
<keyword evidence="9" id="KW-1185">Reference proteome</keyword>